<evidence type="ECO:0000313" key="10">
    <source>
        <dbReference type="EMBL" id="BCJ69225.1"/>
    </source>
</evidence>
<dbReference type="Pfam" id="PF00550">
    <property type="entry name" value="PP-binding"/>
    <property type="match status" value="1"/>
</dbReference>
<dbReference type="GO" id="GO:0004312">
    <property type="term" value="F:fatty acid synthase activity"/>
    <property type="evidence" value="ECO:0007669"/>
    <property type="project" value="TreeGrafter"/>
</dbReference>
<dbReference type="InterPro" id="IPR009081">
    <property type="entry name" value="PP-bd_ACP"/>
</dbReference>
<sequence length="1671" mass="174670">MSDDKLRYFLKRVTADLHDTRRRLQTVEARDTEPLAIVSMSCRFPGGVDSPEDLWDVVDNSRDALTEFPADRGWDLEALYDPDPNKPGKSYTRVGGFLDDAGAFDPTLFGISPREALAMDPQQRLLMETSWEAVERAGIDPLSLRGSQTGVFVGLSTSNYGMGVPNVPEGVDMYIGTGNTTSVASGRISFTLGLNGPAVTVDTACSSSLVALHLAATALRRRECDLAIAGGVTVMVTPGVFVVFSRQRGMSVDGRCKAFAAAADGTGWGEGGGVLLVERLDDALRNGHPVLAVIRGSALNQDGASNGLTAPNGPAQQRVIRQALANARLSAADVDMVEAHGTGTRLGDPIEAQALLATYGQDRPGDRPLRLGSVKSNIGHTQSAAGVAGLVKMVMALRHGVMPETLHVDEPSGEVDWSAGAVSLLTERMPWPETGRPRRGGVSSFGVSGTNAHVILEEYRPQPATDADAAPADPDETATVDAAGTADAIPGLLPAGPVLWPLSARSRGALTAQAARLAGYVREHGADPTPAAWSLATTRSTFDHRAAVVGTGIDELLAGLDALAEGVPAGNLVSGVAGTDGTGPVFVFPGQGAQSARMAAGLVGACPVFDDALARCQAALAPHLDVDLVGVLTGDDESWLDRVEVVQPVLFAVGVALAAVWRAAGVGPQAVIGHSQGEIAAACVAGILTLADAAKTVALRSRALAALAGTGTMASIDLTADQVTDRLAAFPGVGVAAVNGPATVVVSGPPHAVADLVDACQADGLRARLIPVDYASHSAAVQQVAELLRTELADITPRAGEIRLVSTLTGEWVDPSSMGAEYWYDNLRQPVLFDPAVRVAVAAGHTTFVEVSPHPALGMPLTAILDDAGATGQVLGTLRRGEDDRVRLLASLAGAHVAGLAVDLRAVLTPAPVVALPTYAFDHQRYWLDGVGGADLETLTQVTAEPGEAAFWSAVEREDLSALADSVATDQLPGAEVAEALRPALPVLASWRRQRRRRSSIDSWRYQDTWRPLTGVQNRGMTGRWVVVMPTGDIIEPWQDACVEAIAAAGATVVPVPVAAEDADRDLLAKQVREALGAAGAAGDELPEVTAVVSLLAFDELVHPLHPAVPGGFAATVALFQALGDLGLRDTPMWSVTSGAVSVGRTDLLRSPVQSMVWGFGRVAALEQPQRWGGLLDMPEQVDERCADLFVAALTTAGGEDQIAVRPSGLLGRRLTRVPLGDSQPPARWEPSGTALVTGGTGALGGHAARWLARSGMRHIVIASRRGPAAPGADELVAELAALGAEVTVAACDAADQEALADLIDSIPAEHPLTVVVHAAAVLDDALINDLRLDQIERVLRGKVEVAHNLHELTLDLDLSAFIMFSSFAGTVASSGVGNYAPSNAFLDALAQHRRGLALPAISVAWGAWAGGGMADGPLGDVLHRHGVTEMAPDAAISALQQALEHGDAALTIADIAWERFYVAFTATRSAPLIADLPDVRRLQASERQVTTDVGDSPNGLQERLAGLPAADRLTVLLDLVRGQVASVLNYPSADAVDDHRAFRELGFDSVTAVELRNRLGTITGVALPVTLVFDYPTPTTLAEYLYAEVAQDDVVSPTVLLDDLDRIADGLDVIVADEGARMRAAVRLQAMLTRLGQDTGGDTDGYLGRHLDTASDDELFAMVDRDLGIS</sequence>
<dbReference type="SUPFAM" id="SSF101173">
    <property type="entry name" value="Docking domain B of the erythromycin polyketide synthase (DEBS)"/>
    <property type="match status" value="1"/>
</dbReference>
<dbReference type="EMBL" id="AP023359">
    <property type="protein sequence ID" value="BCJ69225.1"/>
    <property type="molecule type" value="Genomic_DNA"/>
</dbReference>
<dbReference type="SMART" id="SM00822">
    <property type="entry name" value="PKS_KR"/>
    <property type="match status" value="1"/>
</dbReference>
<dbReference type="Gene3D" id="3.30.70.3290">
    <property type="match status" value="1"/>
</dbReference>
<dbReference type="Pfam" id="PF16197">
    <property type="entry name" value="KAsynt_C_assoc"/>
    <property type="match status" value="1"/>
</dbReference>
<dbReference type="KEGG" id="pry:Prubr_62460"/>
<evidence type="ECO:0000256" key="7">
    <source>
        <dbReference type="ARBA" id="ARBA00023315"/>
    </source>
</evidence>
<dbReference type="NCBIfam" id="NF045894">
    <property type="entry name" value="PKS_plus_SDR"/>
    <property type="match status" value="1"/>
</dbReference>
<dbReference type="InterPro" id="IPR032821">
    <property type="entry name" value="PKS_assoc"/>
</dbReference>
<dbReference type="InterPro" id="IPR018201">
    <property type="entry name" value="Ketoacyl_synth_AS"/>
</dbReference>
<dbReference type="InterPro" id="IPR014030">
    <property type="entry name" value="Ketoacyl_synth_N"/>
</dbReference>
<accession>A0A810ND58</accession>
<dbReference type="SUPFAM" id="SSF52151">
    <property type="entry name" value="FabD/lysophospholipase-like"/>
    <property type="match status" value="1"/>
</dbReference>
<dbReference type="PROSITE" id="PS50075">
    <property type="entry name" value="CARRIER"/>
    <property type="match status" value="1"/>
</dbReference>
<dbReference type="InterPro" id="IPR050091">
    <property type="entry name" value="PKS_NRPS_Biosynth_Enz"/>
</dbReference>
<comment type="cofactor">
    <cofactor evidence="1">
        <name>pantetheine 4'-phosphate</name>
        <dbReference type="ChEBI" id="CHEBI:47942"/>
    </cofactor>
</comment>
<evidence type="ECO:0000256" key="5">
    <source>
        <dbReference type="ARBA" id="ARBA00023194"/>
    </source>
</evidence>
<evidence type="ECO:0000256" key="1">
    <source>
        <dbReference type="ARBA" id="ARBA00001957"/>
    </source>
</evidence>
<dbReference type="InterPro" id="IPR013968">
    <property type="entry name" value="PKS_KR"/>
</dbReference>
<keyword evidence="11" id="KW-1185">Reference proteome</keyword>
<dbReference type="Pfam" id="PF18369">
    <property type="entry name" value="PKS_DE"/>
    <property type="match status" value="1"/>
</dbReference>
<dbReference type="FunFam" id="3.40.366.10:FF:000002">
    <property type="entry name" value="Probable polyketide synthase 2"/>
    <property type="match status" value="1"/>
</dbReference>
<dbReference type="CDD" id="cd08952">
    <property type="entry name" value="KR_1_SDR_x"/>
    <property type="match status" value="1"/>
</dbReference>
<dbReference type="InterPro" id="IPR014031">
    <property type="entry name" value="Ketoacyl_synth_C"/>
</dbReference>
<dbReference type="Gene3D" id="3.40.47.10">
    <property type="match status" value="1"/>
</dbReference>
<feature type="domain" description="Carrier" evidence="8">
    <location>
        <begin position="1515"/>
        <end position="1590"/>
    </location>
</feature>
<dbReference type="Pfam" id="PF00109">
    <property type="entry name" value="ketoacyl-synt"/>
    <property type="match status" value="1"/>
</dbReference>
<protein>
    <recommendedName>
        <fullName evidence="12">Acyl transferase domain-containing protein</fullName>
    </recommendedName>
</protein>
<dbReference type="SMART" id="SM00823">
    <property type="entry name" value="PKS_PP"/>
    <property type="match status" value="1"/>
</dbReference>
<keyword evidence="3" id="KW-0597">Phosphoprotein</keyword>
<dbReference type="InterPro" id="IPR001227">
    <property type="entry name" value="Ac_transferase_dom_sf"/>
</dbReference>
<dbReference type="Pfam" id="PF08990">
    <property type="entry name" value="Docking"/>
    <property type="match status" value="1"/>
</dbReference>
<dbReference type="GO" id="GO:0006633">
    <property type="term" value="P:fatty acid biosynthetic process"/>
    <property type="evidence" value="ECO:0007669"/>
    <property type="project" value="InterPro"/>
</dbReference>
<dbReference type="RefSeq" id="WP_212818397.1">
    <property type="nucleotide sequence ID" value="NZ_AP023359.1"/>
</dbReference>
<evidence type="ECO:0000256" key="4">
    <source>
        <dbReference type="ARBA" id="ARBA00022679"/>
    </source>
</evidence>
<dbReference type="InterPro" id="IPR036291">
    <property type="entry name" value="NAD(P)-bd_dom_sf"/>
</dbReference>
<dbReference type="Pfam" id="PF02801">
    <property type="entry name" value="Ketoacyl-synt_C"/>
    <property type="match status" value="1"/>
</dbReference>
<proteinExistence type="predicted"/>
<evidence type="ECO:0000256" key="2">
    <source>
        <dbReference type="ARBA" id="ARBA00022450"/>
    </source>
</evidence>
<evidence type="ECO:0000313" key="11">
    <source>
        <dbReference type="Proteomes" id="UP000680866"/>
    </source>
</evidence>
<organism evidence="10 11">
    <name type="scientific">Polymorphospora rubra</name>
    <dbReference type="NCBI Taxonomy" id="338584"/>
    <lineage>
        <taxon>Bacteria</taxon>
        <taxon>Bacillati</taxon>
        <taxon>Actinomycetota</taxon>
        <taxon>Actinomycetes</taxon>
        <taxon>Micromonosporales</taxon>
        <taxon>Micromonosporaceae</taxon>
        <taxon>Polymorphospora</taxon>
    </lineage>
</organism>
<name>A0A810ND58_9ACTN</name>
<dbReference type="SMART" id="SM00825">
    <property type="entry name" value="PKS_KS"/>
    <property type="match status" value="1"/>
</dbReference>
<dbReference type="Gene3D" id="3.40.366.10">
    <property type="entry name" value="Malonyl-Coenzyme A Acyl Carrier Protein, domain 2"/>
    <property type="match status" value="1"/>
</dbReference>
<dbReference type="InterPro" id="IPR020841">
    <property type="entry name" value="PKS_Beta-ketoAc_synthase_dom"/>
</dbReference>
<keyword evidence="5" id="KW-0045">Antibiotic biosynthesis</keyword>
<keyword evidence="6" id="KW-0511">Multifunctional enzyme</keyword>
<keyword evidence="7" id="KW-0012">Acyltransferase</keyword>
<dbReference type="Gene3D" id="1.10.1200.10">
    <property type="entry name" value="ACP-like"/>
    <property type="match status" value="1"/>
</dbReference>
<dbReference type="InterPro" id="IPR036299">
    <property type="entry name" value="Polyketide_synth_docking_sf"/>
</dbReference>
<dbReference type="InterPro" id="IPR015083">
    <property type="entry name" value="NorB/c/GfsB-D-like_docking"/>
</dbReference>
<dbReference type="GO" id="GO:0004315">
    <property type="term" value="F:3-oxoacyl-[acyl-carrier-protein] synthase activity"/>
    <property type="evidence" value="ECO:0007669"/>
    <property type="project" value="InterPro"/>
</dbReference>
<dbReference type="FunFam" id="3.40.47.10:FF:000019">
    <property type="entry name" value="Polyketide synthase type I"/>
    <property type="match status" value="1"/>
</dbReference>
<feature type="domain" description="Ketosynthase family 3 (KS3)" evidence="9">
    <location>
        <begin position="32"/>
        <end position="458"/>
    </location>
</feature>
<dbReference type="Proteomes" id="UP000680866">
    <property type="component" value="Chromosome"/>
</dbReference>
<dbReference type="InterPro" id="IPR016036">
    <property type="entry name" value="Malonyl_transacylase_ACP-bd"/>
</dbReference>
<keyword evidence="4" id="KW-0808">Transferase</keyword>
<dbReference type="InterPro" id="IPR020806">
    <property type="entry name" value="PKS_PP-bd"/>
</dbReference>
<dbReference type="SUPFAM" id="SSF51735">
    <property type="entry name" value="NAD(P)-binding Rossmann-fold domains"/>
    <property type="match status" value="2"/>
</dbReference>
<dbReference type="SMART" id="SM01294">
    <property type="entry name" value="PKS_PP_betabranch"/>
    <property type="match status" value="1"/>
</dbReference>
<dbReference type="PANTHER" id="PTHR43775:SF51">
    <property type="entry name" value="INACTIVE PHENOLPHTHIOCEROL SYNTHESIS POLYKETIDE SYNTHASE TYPE I PKS1-RELATED"/>
    <property type="match status" value="1"/>
</dbReference>
<dbReference type="FunFam" id="1.10.1200.10:FF:000007">
    <property type="entry name" value="Probable polyketide synthase pks17"/>
    <property type="match status" value="1"/>
</dbReference>
<dbReference type="InterPro" id="IPR016039">
    <property type="entry name" value="Thiolase-like"/>
</dbReference>
<dbReference type="PANTHER" id="PTHR43775">
    <property type="entry name" value="FATTY ACID SYNTHASE"/>
    <property type="match status" value="1"/>
</dbReference>
<dbReference type="InterPro" id="IPR041618">
    <property type="entry name" value="PKS_DE"/>
</dbReference>
<dbReference type="GO" id="GO:0031177">
    <property type="term" value="F:phosphopantetheine binding"/>
    <property type="evidence" value="ECO:0007669"/>
    <property type="project" value="InterPro"/>
</dbReference>
<dbReference type="PROSITE" id="PS00606">
    <property type="entry name" value="KS3_1"/>
    <property type="match status" value="1"/>
</dbReference>
<dbReference type="Gene3D" id="3.40.50.720">
    <property type="entry name" value="NAD(P)-binding Rossmann-like Domain"/>
    <property type="match status" value="1"/>
</dbReference>
<gene>
    <name evidence="10" type="ORF">Prubr_62460</name>
</gene>
<dbReference type="InterPro" id="IPR016035">
    <property type="entry name" value="Acyl_Trfase/lysoPLipase"/>
</dbReference>
<dbReference type="InterPro" id="IPR036736">
    <property type="entry name" value="ACP-like_sf"/>
</dbReference>
<dbReference type="CDD" id="cd00833">
    <property type="entry name" value="PKS"/>
    <property type="match status" value="1"/>
</dbReference>
<dbReference type="SUPFAM" id="SSF47336">
    <property type="entry name" value="ACP-like"/>
    <property type="match status" value="1"/>
</dbReference>
<evidence type="ECO:0000256" key="6">
    <source>
        <dbReference type="ARBA" id="ARBA00023268"/>
    </source>
</evidence>
<dbReference type="Pfam" id="PF08659">
    <property type="entry name" value="KR"/>
    <property type="match status" value="1"/>
</dbReference>
<dbReference type="PROSITE" id="PS00012">
    <property type="entry name" value="PHOSPHOPANTETHEINE"/>
    <property type="match status" value="1"/>
</dbReference>
<dbReference type="SUPFAM" id="SSF55048">
    <property type="entry name" value="Probable ACP-binding domain of malonyl-CoA ACP transacylase"/>
    <property type="match status" value="1"/>
</dbReference>
<dbReference type="InterPro" id="IPR057326">
    <property type="entry name" value="KR_dom"/>
</dbReference>
<evidence type="ECO:0008006" key="12">
    <source>
        <dbReference type="Google" id="ProtNLM"/>
    </source>
</evidence>
<reference evidence="10" key="1">
    <citation type="submission" date="2020-08" db="EMBL/GenBank/DDBJ databases">
        <title>Whole genome shotgun sequence of Polymorphospora rubra NBRC 101157.</title>
        <authorList>
            <person name="Komaki H."/>
            <person name="Tamura T."/>
        </authorList>
    </citation>
    <scope>NUCLEOTIDE SEQUENCE</scope>
    <source>
        <strain evidence="10">NBRC 101157</strain>
    </source>
</reference>
<evidence type="ECO:0000259" key="9">
    <source>
        <dbReference type="PROSITE" id="PS52004"/>
    </source>
</evidence>
<dbReference type="Pfam" id="PF00698">
    <property type="entry name" value="Acyl_transf_1"/>
    <property type="match status" value="1"/>
</dbReference>
<dbReference type="SUPFAM" id="SSF53901">
    <property type="entry name" value="Thiolase-like"/>
    <property type="match status" value="1"/>
</dbReference>
<dbReference type="Gene3D" id="6.10.140.1830">
    <property type="match status" value="1"/>
</dbReference>
<dbReference type="InterPro" id="IPR014043">
    <property type="entry name" value="Acyl_transferase_dom"/>
</dbReference>
<dbReference type="GO" id="GO:0033068">
    <property type="term" value="P:macrolide biosynthetic process"/>
    <property type="evidence" value="ECO:0007669"/>
    <property type="project" value="UniProtKB-ARBA"/>
</dbReference>
<evidence type="ECO:0000256" key="3">
    <source>
        <dbReference type="ARBA" id="ARBA00022553"/>
    </source>
</evidence>
<dbReference type="PROSITE" id="PS52004">
    <property type="entry name" value="KS3_2"/>
    <property type="match status" value="1"/>
</dbReference>
<dbReference type="SMART" id="SM00827">
    <property type="entry name" value="PKS_AT"/>
    <property type="match status" value="1"/>
</dbReference>
<evidence type="ECO:0000259" key="8">
    <source>
        <dbReference type="PROSITE" id="PS50075"/>
    </source>
</evidence>
<keyword evidence="2" id="KW-0596">Phosphopantetheine</keyword>
<dbReference type="InterPro" id="IPR006162">
    <property type="entry name" value="Ppantetheine_attach_site"/>
</dbReference>